<organism evidence="5 6">
    <name type="scientific">Stappia indica</name>
    <dbReference type="NCBI Taxonomy" id="538381"/>
    <lineage>
        <taxon>Bacteria</taxon>
        <taxon>Pseudomonadati</taxon>
        <taxon>Pseudomonadota</taxon>
        <taxon>Alphaproteobacteria</taxon>
        <taxon>Hyphomicrobiales</taxon>
        <taxon>Stappiaceae</taxon>
        <taxon>Stappia</taxon>
    </lineage>
</organism>
<dbReference type="EMBL" id="OBML01000010">
    <property type="protein sequence ID" value="SOC19535.1"/>
    <property type="molecule type" value="Genomic_DNA"/>
</dbReference>
<evidence type="ECO:0000256" key="3">
    <source>
        <dbReference type="SAM" id="SignalP"/>
    </source>
</evidence>
<dbReference type="STRING" id="538381.GCA_001696535_04002"/>
<feature type="domain" description="Phospholipase/carboxylesterase/thioesterase" evidence="4">
    <location>
        <begin position="131"/>
        <end position="199"/>
    </location>
</feature>
<protein>
    <submittedName>
        <fullName evidence="5">Polyhydroxybutyrate depolymerase</fullName>
    </submittedName>
</protein>
<dbReference type="GO" id="GO:0016787">
    <property type="term" value="F:hydrolase activity"/>
    <property type="evidence" value="ECO:0007669"/>
    <property type="project" value="UniProtKB-KW"/>
</dbReference>
<keyword evidence="1 3" id="KW-0732">Signal</keyword>
<name>A0A285TG74_9HYPH</name>
<evidence type="ECO:0000313" key="5">
    <source>
        <dbReference type="EMBL" id="SOC19535.1"/>
    </source>
</evidence>
<dbReference type="RefSeq" id="WP_141402622.1">
    <property type="nucleotide sequence ID" value="NZ_OBML01000010.1"/>
</dbReference>
<dbReference type="OrthoDB" id="9805640at2"/>
<dbReference type="Gene3D" id="3.40.50.1820">
    <property type="entry name" value="alpha/beta hydrolase"/>
    <property type="match status" value="1"/>
</dbReference>
<dbReference type="InterPro" id="IPR050955">
    <property type="entry name" value="Plant_Biomass_Hydrol_Est"/>
</dbReference>
<dbReference type="Pfam" id="PF02230">
    <property type="entry name" value="Abhydrolase_2"/>
    <property type="match status" value="1"/>
</dbReference>
<evidence type="ECO:0000256" key="2">
    <source>
        <dbReference type="ARBA" id="ARBA00022801"/>
    </source>
</evidence>
<keyword evidence="6" id="KW-1185">Reference proteome</keyword>
<dbReference type="Proteomes" id="UP000219331">
    <property type="component" value="Unassembled WGS sequence"/>
</dbReference>
<evidence type="ECO:0000313" key="6">
    <source>
        <dbReference type="Proteomes" id="UP000219331"/>
    </source>
</evidence>
<gene>
    <name evidence="5" type="ORF">SAMN05421512_11053</name>
</gene>
<keyword evidence="2" id="KW-0378">Hydrolase</keyword>
<dbReference type="InterPro" id="IPR003140">
    <property type="entry name" value="PLipase/COase/thioEstase"/>
</dbReference>
<dbReference type="PANTHER" id="PTHR43037:SF5">
    <property type="entry name" value="FERULOYL ESTERASE"/>
    <property type="match status" value="1"/>
</dbReference>
<feature type="signal peptide" evidence="3">
    <location>
        <begin position="1"/>
        <end position="29"/>
    </location>
</feature>
<evidence type="ECO:0000256" key="1">
    <source>
        <dbReference type="ARBA" id="ARBA00022729"/>
    </source>
</evidence>
<proteinExistence type="predicted"/>
<dbReference type="InterPro" id="IPR029058">
    <property type="entry name" value="AB_hydrolase_fold"/>
</dbReference>
<dbReference type="AlphaFoldDB" id="A0A285TG74"/>
<feature type="chain" id="PRO_5012063582" evidence="3">
    <location>
        <begin position="30"/>
        <end position="283"/>
    </location>
</feature>
<dbReference type="PANTHER" id="PTHR43037">
    <property type="entry name" value="UNNAMED PRODUCT-RELATED"/>
    <property type="match status" value="1"/>
</dbReference>
<accession>A0A285TG74</accession>
<dbReference type="SUPFAM" id="SSF53474">
    <property type="entry name" value="alpha/beta-Hydrolases"/>
    <property type="match status" value="1"/>
</dbReference>
<evidence type="ECO:0000259" key="4">
    <source>
        <dbReference type="Pfam" id="PF02230"/>
    </source>
</evidence>
<reference evidence="5 6" key="1">
    <citation type="submission" date="2017-08" db="EMBL/GenBank/DDBJ databases">
        <authorList>
            <person name="de Groot N.N."/>
        </authorList>
    </citation>
    <scope>NUCLEOTIDE SEQUENCE [LARGE SCALE GENOMIC DNA]</scope>
    <source>
        <strain evidence="5 6">USBA 352</strain>
    </source>
</reference>
<sequence>MSCPASFARIPLAAAALAGLLLSAPPAAAAGIGPGCGVETPCAIAGGEYRIRLPQGGAPKGAIIFLHGWSGTAEAEMRNTAWARLAERLGVAFVAPQGEGGTWSYPGAPRQLRDEFAFFRALAADLKDRFGISGEKTVLTGFSMGGSMTWNIACREGELFAGYVAVAGAFWDPVPEACPSPVPMLVHVHGTADKTVPLEGRAIGEHWRQSDVARSLALWQRKAGVAPDFPKDAPAQGLACQMQEAGNGRGLLEMCLHSGGHSIRAEWVEEGWQLIAQRRGWAG</sequence>